<evidence type="ECO:0000256" key="1">
    <source>
        <dbReference type="SAM" id="MobiDB-lite"/>
    </source>
</evidence>
<feature type="region of interest" description="Disordered" evidence="1">
    <location>
        <begin position="1"/>
        <end position="28"/>
    </location>
</feature>
<reference evidence="2" key="1">
    <citation type="journal article" date="2023" name="bioRxiv">
        <title>Improved chromosome-level genome assembly for marigold (Tagetes erecta).</title>
        <authorList>
            <person name="Jiang F."/>
            <person name="Yuan L."/>
            <person name="Wang S."/>
            <person name="Wang H."/>
            <person name="Xu D."/>
            <person name="Wang A."/>
            <person name="Fan W."/>
        </authorList>
    </citation>
    <scope>NUCLEOTIDE SEQUENCE</scope>
    <source>
        <strain evidence="2">WSJ</strain>
        <tissue evidence="2">Leaf</tissue>
    </source>
</reference>
<name>A0AAD8KWI8_TARER</name>
<evidence type="ECO:0000313" key="3">
    <source>
        <dbReference type="Proteomes" id="UP001229421"/>
    </source>
</evidence>
<protein>
    <submittedName>
        <fullName evidence="2">Uncharacterized protein</fullName>
    </submittedName>
</protein>
<sequence>MNEYRSDHRSRKGSYPPSHRSPSNSNSSSCFGDLMSVSFVHVHLILDFGGRVSNCNHQFNDMRRENQRLS</sequence>
<gene>
    <name evidence="2" type="ORF">QVD17_13936</name>
</gene>
<dbReference type="Proteomes" id="UP001229421">
    <property type="component" value="Unassembled WGS sequence"/>
</dbReference>
<comment type="caution">
    <text evidence="2">The sequence shown here is derived from an EMBL/GenBank/DDBJ whole genome shotgun (WGS) entry which is preliminary data.</text>
</comment>
<dbReference type="EMBL" id="JAUHHV010000003">
    <property type="protein sequence ID" value="KAK1430865.1"/>
    <property type="molecule type" value="Genomic_DNA"/>
</dbReference>
<evidence type="ECO:0000313" key="2">
    <source>
        <dbReference type="EMBL" id="KAK1430865.1"/>
    </source>
</evidence>
<accession>A0AAD8KWI8</accession>
<proteinExistence type="predicted"/>
<dbReference type="AlphaFoldDB" id="A0AAD8KWI8"/>
<keyword evidence="3" id="KW-1185">Reference proteome</keyword>
<feature type="compositionally biased region" description="Low complexity" evidence="1">
    <location>
        <begin position="14"/>
        <end position="28"/>
    </location>
</feature>
<organism evidence="2 3">
    <name type="scientific">Tagetes erecta</name>
    <name type="common">African marigold</name>
    <dbReference type="NCBI Taxonomy" id="13708"/>
    <lineage>
        <taxon>Eukaryota</taxon>
        <taxon>Viridiplantae</taxon>
        <taxon>Streptophyta</taxon>
        <taxon>Embryophyta</taxon>
        <taxon>Tracheophyta</taxon>
        <taxon>Spermatophyta</taxon>
        <taxon>Magnoliopsida</taxon>
        <taxon>eudicotyledons</taxon>
        <taxon>Gunneridae</taxon>
        <taxon>Pentapetalae</taxon>
        <taxon>asterids</taxon>
        <taxon>campanulids</taxon>
        <taxon>Asterales</taxon>
        <taxon>Asteraceae</taxon>
        <taxon>Asteroideae</taxon>
        <taxon>Heliantheae alliance</taxon>
        <taxon>Tageteae</taxon>
        <taxon>Tagetes</taxon>
    </lineage>
</organism>